<evidence type="ECO:0000313" key="2">
    <source>
        <dbReference type="Proteomes" id="UP000648075"/>
    </source>
</evidence>
<dbReference type="EMBL" id="BMZA01000011">
    <property type="protein sequence ID" value="GGZ10157.1"/>
    <property type="molecule type" value="Genomic_DNA"/>
</dbReference>
<sequence length="357" mass="39162">MTMHNKKREDGGMRPPYLRTRALTAATAIAALAPVTSVAKTYTCVLQPGVTQCPAAQGYVSAEPRYGSPNSMPVQNAQVSLDLFDVQPEGADVFTPEGDSDTIGGTFTYGKAGYQKNQRFDGHYQHARRIGEGSRARFLLDVPISVNHVDGYKVIFKFPGGGESSPIPYGGATAVYGTINAGVELPVSQNFLITPRVGYSNLQAGEYFSHDAELVSGSVTARYRLPQVGRGDLILGGMAAYSHTLDTFLSKQPFYMKADYWTLRGGLAYQLPLKARMFGRQSSLRASYVFTRLTGEPFMPYKSIHEAGFSMGVRAREAEQKSRFDQMRAGLLYTHADNRFADKAGYDSLTLTLGYRF</sequence>
<reference evidence="1" key="1">
    <citation type="journal article" date="2014" name="Int. J. Syst. Evol. Microbiol.">
        <title>Complete genome sequence of Corynebacterium casei LMG S-19264T (=DSM 44701T), isolated from a smear-ripened cheese.</title>
        <authorList>
            <consortium name="US DOE Joint Genome Institute (JGI-PGF)"/>
            <person name="Walter F."/>
            <person name="Albersmeier A."/>
            <person name="Kalinowski J."/>
            <person name="Ruckert C."/>
        </authorList>
    </citation>
    <scope>NUCLEOTIDE SEQUENCE</scope>
    <source>
        <strain evidence="1">KCTC 32255</strain>
    </source>
</reference>
<proteinExistence type="predicted"/>
<accession>A0A918PIQ6</accession>
<name>A0A918PIQ6_9SPHN</name>
<protein>
    <submittedName>
        <fullName evidence="1">Uncharacterized protein</fullName>
    </submittedName>
</protein>
<comment type="caution">
    <text evidence="1">The sequence shown here is derived from an EMBL/GenBank/DDBJ whole genome shotgun (WGS) entry which is preliminary data.</text>
</comment>
<organism evidence="1 2">
    <name type="scientific">Novosphingobium colocasiae</name>
    <dbReference type="NCBI Taxonomy" id="1256513"/>
    <lineage>
        <taxon>Bacteria</taxon>
        <taxon>Pseudomonadati</taxon>
        <taxon>Pseudomonadota</taxon>
        <taxon>Alphaproteobacteria</taxon>
        <taxon>Sphingomonadales</taxon>
        <taxon>Sphingomonadaceae</taxon>
        <taxon>Novosphingobium</taxon>
    </lineage>
</organism>
<reference evidence="1" key="2">
    <citation type="submission" date="2020-09" db="EMBL/GenBank/DDBJ databases">
        <authorList>
            <person name="Sun Q."/>
            <person name="Kim S."/>
        </authorList>
    </citation>
    <scope>NUCLEOTIDE SEQUENCE</scope>
    <source>
        <strain evidence="1">KCTC 32255</strain>
    </source>
</reference>
<evidence type="ECO:0000313" key="1">
    <source>
        <dbReference type="EMBL" id="GGZ10157.1"/>
    </source>
</evidence>
<dbReference type="Proteomes" id="UP000648075">
    <property type="component" value="Unassembled WGS sequence"/>
</dbReference>
<keyword evidence="2" id="KW-1185">Reference proteome</keyword>
<gene>
    <name evidence="1" type="ORF">GCM10011614_26320</name>
</gene>
<dbReference type="AlphaFoldDB" id="A0A918PIQ6"/>